<dbReference type="AlphaFoldDB" id="A0A5J4Z4Z9"/>
<evidence type="ECO:0000313" key="1">
    <source>
        <dbReference type="EMBL" id="KAA8498756.1"/>
    </source>
</evidence>
<evidence type="ECO:0000313" key="2">
    <source>
        <dbReference type="Proteomes" id="UP000324585"/>
    </source>
</evidence>
<sequence length="346" mass="38093">MKVRCGNFKMAGFISCAGGAFTFRTSSLQERRAVAVNVQHVARRRVGPCMQGYSDSRPLLEYFESLNRKPEDVERLRDQASVIVGSGRLGTFLANVGRGDDLVLPKGGLIPPDHPGPVYACVPAAQLETVVSACPESKLEDLVLVQEGAVESLFRRLGLQDNTRAHLCFCIPRLGGKPREMVAEDAADEDDGLTLVTGKWATAFAERIERAELKCSVVFSQAYRRGYFEKLVWLSALHLIGSVHGGLSLSETAAQHRDELEDLTYELARFIRFGLAVSLLHGTADRACLYAATMAHVKADVREDFDLRCGFFYGFAELAKAKGLESPVPMLTDYMEDGKARGLIDW</sequence>
<keyword evidence="2" id="KW-1185">Reference proteome</keyword>
<reference evidence="2" key="1">
    <citation type="journal article" date="2019" name="Nat. Commun.">
        <title>Expansion of phycobilisome linker gene families in mesophilic red algae.</title>
        <authorList>
            <person name="Lee J."/>
            <person name="Kim D."/>
            <person name="Bhattacharya D."/>
            <person name="Yoon H.S."/>
        </authorList>
    </citation>
    <scope>NUCLEOTIDE SEQUENCE [LARGE SCALE GENOMIC DNA]</scope>
    <source>
        <strain evidence="2">CCMP 1328</strain>
    </source>
</reference>
<dbReference type="Proteomes" id="UP000324585">
    <property type="component" value="Unassembled WGS sequence"/>
</dbReference>
<protein>
    <submittedName>
        <fullName evidence="1">Uncharacterized protein</fullName>
    </submittedName>
</protein>
<dbReference type="PANTHER" id="PTHR34044">
    <property type="entry name" value="NUCLEAR PROTEIN"/>
    <property type="match status" value="1"/>
</dbReference>
<dbReference type="OMA" id="EWRRAMW"/>
<comment type="caution">
    <text evidence="1">The sequence shown here is derived from an EMBL/GenBank/DDBJ whole genome shotgun (WGS) entry which is preliminary data.</text>
</comment>
<dbReference type="OrthoDB" id="40417at2759"/>
<organism evidence="1 2">
    <name type="scientific">Porphyridium purpureum</name>
    <name type="common">Red alga</name>
    <name type="synonym">Porphyridium cruentum</name>
    <dbReference type="NCBI Taxonomy" id="35688"/>
    <lineage>
        <taxon>Eukaryota</taxon>
        <taxon>Rhodophyta</taxon>
        <taxon>Bangiophyceae</taxon>
        <taxon>Porphyridiales</taxon>
        <taxon>Porphyridiaceae</taxon>
        <taxon>Porphyridium</taxon>
    </lineage>
</organism>
<dbReference type="PANTHER" id="PTHR34044:SF1">
    <property type="entry name" value="NUCLEAR PROTEIN"/>
    <property type="match status" value="1"/>
</dbReference>
<gene>
    <name evidence="1" type="ORF">FVE85_6341</name>
</gene>
<proteinExistence type="predicted"/>
<accession>A0A5J4Z4Z9</accession>
<dbReference type="EMBL" id="VRMN01000001">
    <property type="protein sequence ID" value="KAA8498756.1"/>
    <property type="molecule type" value="Genomic_DNA"/>
</dbReference>
<name>A0A5J4Z4Z9_PORPP</name>